<feature type="region of interest" description="Disordered" evidence="1">
    <location>
        <begin position="375"/>
        <end position="605"/>
    </location>
</feature>
<feature type="region of interest" description="Disordered" evidence="1">
    <location>
        <begin position="227"/>
        <end position="246"/>
    </location>
</feature>
<gene>
    <name evidence="3" type="ORF">TI39_contig315g00031</name>
</gene>
<feature type="compositionally biased region" description="Basic and acidic residues" evidence="1">
    <location>
        <begin position="467"/>
        <end position="480"/>
    </location>
</feature>
<reference evidence="3 4" key="1">
    <citation type="submission" date="2015-03" db="EMBL/GenBank/DDBJ databases">
        <title>RNA-seq based gene annotation and comparative genomics of four Zymoseptoria species reveal species-specific pathogenicity related genes and transposable element activity.</title>
        <authorList>
            <person name="Grandaubert J."/>
            <person name="Bhattacharyya A."/>
            <person name="Stukenbrock E.H."/>
        </authorList>
    </citation>
    <scope>NUCLEOTIDE SEQUENCE [LARGE SCALE GENOMIC DNA]</scope>
    <source>
        <strain evidence="3 4">Zb18110</strain>
    </source>
</reference>
<name>A0A0F4GWY8_9PEZI</name>
<dbReference type="InterPro" id="IPR052255">
    <property type="entry name" value="RNA_pol_II_subunit5-mediator"/>
</dbReference>
<dbReference type="SUPFAM" id="SSF46579">
    <property type="entry name" value="Prefoldin"/>
    <property type="match status" value="1"/>
</dbReference>
<dbReference type="GO" id="GO:0019212">
    <property type="term" value="F:phosphatase inhibitor activity"/>
    <property type="evidence" value="ECO:0007669"/>
    <property type="project" value="TreeGrafter"/>
</dbReference>
<evidence type="ECO:0000259" key="2">
    <source>
        <dbReference type="Pfam" id="PF12927"/>
    </source>
</evidence>
<dbReference type="InterPro" id="IPR024325">
    <property type="entry name" value="DUF3835"/>
</dbReference>
<organism evidence="3 4">
    <name type="scientific">Zymoseptoria brevis</name>
    <dbReference type="NCBI Taxonomy" id="1047168"/>
    <lineage>
        <taxon>Eukaryota</taxon>
        <taxon>Fungi</taxon>
        <taxon>Dikarya</taxon>
        <taxon>Ascomycota</taxon>
        <taxon>Pezizomycotina</taxon>
        <taxon>Dothideomycetes</taxon>
        <taxon>Dothideomycetidae</taxon>
        <taxon>Mycosphaerellales</taxon>
        <taxon>Mycosphaerellaceae</taxon>
        <taxon>Zymoseptoria</taxon>
    </lineage>
</organism>
<keyword evidence="4" id="KW-1185">Reference proteome</keyword>
<feature type="compositionally biased region" description="Basic residues" evidence="1">
    <location>
        <begin position="650"/>
        <end position="662"/>
    </location>
</feature>
<dbReference type="GO" id="GO:0003682">
    <property type="term" value="F:chromatin binding"/>
    <property type="evidence" value="ECO:0007669"/>
    <property type="project" value="TreeGrafter"/>
</dbReference>
<proteinExistence type="predicted"/>
<comment type="caution">
    <text evidence="3">The sequence shown here is derived from an EMBL/GenBank/DDBJ whole genome shotgun (WGS) entry which is preliminary data.</text>
</comment>
<feature type="compositionally biased region" description="Polar residues" evidence="1">
    <location>
        <begin position="389"/>
        <end position="398"/>
    </location>
</feature>
<evidence type="ECO:0000313" key="4">
    <source>
        <dbReference type="Proteomes" id="UP000033647"/>
    </source>
</evidence>
<evidence type="ECO:0000313" key="3">
    <source>
        <dbReference type="EMBL" id="KJY00731.1"/>
    </source>
</evidence>
<dbReference type="GO" id="GO:0000122">
    <property type="term" value="P:negative regulation of transcription by RNA polymerase II"/>
    <property type="evidence" value="ECO:0007669"/>
    <property type="project" value="TreeGrafter"/>
</dbReference>
<dbReference type="Gene3D" id="1.10.287.370">
    <property type="match status" value="1"/>
</dbReference>
<dbReference type="Pfam" id="PF12927">
    <property type="entry name" value="DUF3835"/>
    <property type="match status" value="1"/>
</dbReference>
<dbReference type="PANTHER" id="PTHR15111:SF0">
    <property type="entry name" value="UNCONVENTIONAL PREFOLDIN RPB5 INTERACTOR 1"/>
    <property type="match status" value="1"/>
</dbReference>
<protein>
    <recommendedName>
        <fullName evidence="2">DUF3835 domain-containing protein</fullName>
    </recommendedName>
</protein>
<dbReference type="PANTHER" id="PTHR15111">
    <property type="entry name" value="RNA POLYMERASE II SUBUNIT 5-MEDIATING PROTEIN NNX3"/>
    <property type="match status" value="1"/>
</dbReference>
<dbReference type="InterPro" id="IPR009053">
    <property type="entry name" value="Prefoldin"/>
</dbReference>
<feature type="region of interest" description="Disordered" evidence="1">
    <location>
        <begin position="623"/>
        <end position="662"/>
    </location>
</feature>
<dbReference type="EMBL" id="LAFY01000307">
    <property type="protein sequence ID" value="KJY00731.1"/>
    <property type="molecule type" value="Genomic_DNA"/>
</dbReference>
<dbReference type="GO" id="GO:0003714">
    <property type="term" value="F:transcription corepressor activity"/>
    <property type="evidence" value="ECO:0007669"/>
    <property type="project" value="TreeGrafter"/>
</dbReference>
<dbReference type="Pfam" id="PF13758">
    <property type="entry name" value="Prefoldin_3"/>
    <property type="match status" value="1"/>
</dbReference>
<sequence length="662" mass="73541">MDLLKLEQQRQALEQTLQNLRKSLRVWQTWEAEYEGFKEEIQEAKPEELDLVSISKTYSGELVNEKEIRDLSGLNTGSPRTCSQIVGMVSRRQEYVQKNIETVQRQFFDAEAKLEELDFAAYSAANRDNAKSGLPLTEIHEELDENGNVISSSLSQPEAATTKLVDALRKAGLSDSELNNLSSAVESEPEDDEDNDKATQPGATNLPSAIVNATSREMPNGEAKHVHVDEAGSDGPSIRKKSVSFTADTKPAPALIRQESEDGRKTVSFAEKVAVMPSAPPPDPRSVSFSPQIEEIPAEPAKTVAPDDDLKADMQKALRQYFKPGEKVALLDEEGKLESTEIVIPENESEEDARLRRAMLDYHLNEVGHVVAEMELEPNDYELDEEDMVSTSDPASSEYQDEDTPYTSGHSDSDDEDEDEFGRTKKRVIDDDYHKQMKELESRLIGNLGPAPAAEDVNALDPEINPEDVRRLVIREKRNSASDLSSDSEKRSSGSKKRVSFADDLDVAQPESPALKAQKTQAGAENAAPIVGAVAERSTTRQPTLPSAPTPAKTSRFKKAREVETDYEEPPTGPAGMIIADKLMERPTPSRRVAAPSEDEPDEVMQRRELAAEYYRRRNDIIRQQGGFKGTPDEDDAEGELMEERDGKMKKVSRFRAARIKP</sequence>
<dbReference type="InterPro" id="IPR039553">
    <property type="entry name" value="Prefoldin-like"/>
</dbReference>
<dbReference type="AlphaFoldDB" id="A0A0F4GWY8"/>
<feature type="compositionally biased region" description="Acidic residues" evidence="1">
    <location>
        <begin position="375"/>
        <end position="388"/>
    </location>
</feature>
<feature type="region of interest" description="Disordered" evidence="1">
    <location>
        <begin position="178"/>
        <end position="207"/>
    </location>
</feature>
<feature type="domain" description="DUF3835" evidence="2">
    <location>
        <begin position="579"/>
        <end position="660"/>
    </location>
</feature>
<evidence type="ECO:0000256" key="1">
    <source>
        <dbReference type="SAM" id="MobiDB-lite"/>
    </source>
</evidence>
<dbReference type="Proteomes" id="UP000033647">
    <property type="component" value="Unassembled WGS sequence"/>
</dbReference>
<dbReference type="OrthoDB" id="21413at2759"/>
<feature type="compositionally biased region" description="Basic and acidic residues" evidence="1">
    <location>
        <begin position="421"/>
        <end position="442"/>
    </location>
</feature>
<accession>A0A0F4GWY8</accession>